<dbReference type="InterPro" id="IPR007731">
    <property type="entry name" value="DUF669"/>
</dbReference>
<feature type="compositionally biased region" description="Low complexity" evidence="1">
    <location>
        <begin position="138"/>
        <end position="156"/>
    </location>
</feature>
<dbReference type="EMBL" id="CP002919">
    <property type="protein sequence ID" value="AFS52944.1"/>
    <property type="molecule type" value="Genomic_DNA"/>
</dbReference>
<dbReference type="HOGENOM" id="CLU_130450_0_0_0"/>
<sequence>MSQLNFNAEEVDPSTPFEPLPAGDYIGQVVGSELKPTASGSGEYLKLEIEILSQGFAGRKVFDQLNIRNENAEAERIGRAMLSALCHSIGILRVSDSQQLHGKPFSLKLAIKEDAKYGKKNVVKGYKAVSGAVPQPVFSSSAPPAQAAKPASAVPPWQRQKSVAS</sequence>
<dbReference type="Pfam" id="PF05037">
    <property type="entry name" value="DUF669"/>
    <property type="match status" value="1"/>
</dbReference>
<gene>
    <name evidence="2" type="ordered locus">LFML04_0709</name>
</gene>
<name>J9Z903_LEPFM</name>
<accession>J9Z903</accession>
<feature type="region of interest" description="Disordered" evidence="1">
    <location>
        <begin position="138"/>
        <end position="165"/>
    </location>
</feature>
<proteinExistence type="predicted"/>
<protein>
    <recommendedName>
        <fullName evidence="4">DUF669 domain-containing protein</fullName>
    </recommendedName>
</protein>
<dbReference type="STRING" id="1048260.LFML04_0709"/>
<evidence type="ECO:0000256" key="1">
    <source>
        <dbReference type="SAM" id="MobiDB-lite"/>
    </source>
</evidence>
<organism evidence="2 3">
    <name type="scientific">Leptospirillum ferriphilum (strain ML-04)</name>
    <dbReference type="NCBI Taxonomy" id="1048260"/>
    <lineage>
        <taxon>Bacteria</taxon>
        <taxon>Pseudomonadati</taxon>
        <taxon>Nitrospirota</taxon>
        <taxon>Nitrospiria</taxon>
        <taxon>Nitrospirales</taxon>
        <taxon>Nitrospiraceae</taxon>
        <taxon>Leptospirillum</taxon>
    </lineage>
</organism>
<dbReference type="Proteomes" id="UP000006177">
    <property type="component" value="Chromosome"/>
</dbReference>
<dbReference type="KEGG" id="lfi:LFML04_0709"/>
<evidence type="ECO:0000313" key="2">
    <source>
        <dbReference type="EMBL" id="AFS52944.1"/>
    </source>
</evidence>
<dbReference type="AlphaFoldDB" id="J9Z903"/>
<evidence type="ECO:0008006" key="4">
    <source>
        <dbReference type="Google" id="ProtNLM"/>
    </source>
</evidence>
<reference evidence="2 3" key="1">
    <citation type="journal article" date="2011" name="J. Microbiol.">
        <title>Complete genome of Leptospirillum ferriphilum ML-04 provides insight into its physiology and environmental adaptation.</title>
        <authorList>
            <person name="Mi S."/>
            <person name="Song J."/>
            <person name="Lin J."/>
            <person name="Che Y."/>
            <person name="Zheng H."/>
            <person name="Lin J."/>
        </authorList>
    </citation>
    <scope>NUCLEOTIDE SEQUENCE [LARGE SCALE GENOMIC DNA]</scope>
    <source>
        <strain evidence="2 3">ML-04</strain>
    </source>
</reference>
<dbReference type="PATRIC" id="fig|1048260.3.peg.767"/>
<dbReference type="RefSeq" id="WP_014960454.1">
    <property type="nucleotide sequence ID" value="NC_018649.1"/>
</dbReference>
<evidence type="ECO:0000313" key="3">
    <source>
        <dbReference type="Proteomes" id="UP000006177"/>
    </source>
</evidence>